<sequence>VAIKKINLQGLAKKQVTIDDIMVMKQMNRNPNVVNYLDSYLVDNELWLVMEYMDGGTLSDIISMMYLCEDEMAAISRECLQGLDFLHANHVIHRDLKSCNILFRTDGSVKLANFGLFAQLTPKQRRQSPVTRWMAPEVVMGQPYGPKADVWAFGIVGIEMVEGEVSYWNESSVLPKLLIATRGRPKLCQCNWFSAGLCDFLSRCLQTDKEQRWSAKELLQ</sequence>
<dbReference type="PRINTS" id="PR00109">
    <property type="entry name" value="TYRKINASE"/>
</dbReference>
<protein>
    <recommendedName>
        <fullName evidence="2">non-specific serine/threonine protein kinase</fullName>
        <ecNumber evidence="2">2.7.11.1</ecNumber>
    </recommendedName>
</protein>
<keyword evidence="3" id="KW-0547">Nucleotide-binding</keyword>
<evidence type="ECO:0000259" key="5">
    <source>
        <dbReference type="PROSITE" id="PS50011"/>
    </source>
</evidence>
<dbReference type="InterPro" id="IPR001245">
    <property type="entry name" value="Ser-Thr/Tyr_kinase_cat_dom"/>
</dbReference>
<dbReference type="PIRSF" id="PIRSF000654">
    <property type="entry name" value="Integrin-linked_kinase"/>
    <property type="match status" value="1"/>
</dbReference>
<evidence type="ECO:0000256" key="4">
    <source>
        <dbReference type="ARBA" id="ARBA00022840"/>
    </source>
</evidence>
<dbReference type="InterPro" id="IPR008271">
    <property type="entry name" value="Ser/Thr_kinase_AS"/>
</dbReference>
<comment type="caution">
    <text evidence="6">The sequence shown here is derived from an EMBL/GenBank/DDBJ whole genome shotgun (WGS) entry which is preliminary data.</text>
</comment>
<dbReference type="PROSITE" id="PS50011">
    <property type="entry name" value="PROTEIN_KINASE_DOM"/>
    <property type="match status" value="1"/>
</dbReference>
<dbReference type="PANTHER" id="PTHR45832:SF22">
    <property type="entry name" value="SERINE_THREONINE-PROTEIN KINASE SAMKA-RELATED"/>
    <property type="match status" value="1"/>
</dbReference>
<feature type="non-terminal residue" evidence="6">
    <location>
        <position position="220"/>
    </location>
</feature>
<evidence type="ECO:0000313" key="7">
    <source>
        <dbReference type="Proteomes" id="UP000575029"/>
    </source>
</evidence>
<dbReference type="SUPFAM" id="SSF56112">
    <property type="entry name" value="Protein kinase-like (PK-like)"/>
    <property type="match status" value="1"/>
</dbReference>
<dbReference type="Proteomes" id="UP000575029">
    <property type="component" value="Unassembled WGS sequence"/>
</dbReference>
<keyword evidence="4" id="KW-0067">ATP-binding</keyword>
<dbReference type="EMBL" id="VZRM01007558">
    <property type="protein sequence ID" value="NWV42280.1"/>
    <property type="molecule type" value="Genomic_DNA"/>
</dbReference>
<reference evidence="6 7" key="1">
    <citation type="submission" date="2019-09" db="EMBL/GenBank/DDBJ databases">
        <title>Bird 10,000 Genomes (B10K) Project - Family phase.</title>
        <authorList>
            <person name="Zhang G."/>
        </authorList>
    </citation>
    <scope>NUCLEOTIDE SEQUENCE [LARGE SCALE GENOMIC DNA]</scope>
    <source>
        <strain evidence="6">B10K-DU-029-50</strain>
        <tissue evidence="6">Heart</tissue>
    </source>
</reference>
<keyword evidence="6" id="KW-0418">Kinase</keyword>
<keyword evidence="7" id="KW-1185">Reference proteome</keyword>
<dbReference type="SMART" id="SM00220">
    <property type="entry name" value="S_TKc"/>
    <property type="match status" value="1"/>
</dbReference>
<evidence type="ECO:0000256" key="2">
    <source>
        <dbReference type="ARBA" id="ARBA00012513"/>
    </source>
</evidence>
<dbReference type="PROSITE" id="PS00108">
    <property type="entry name" value="PROTEIN_KINASE_ST"/>
    <property type="match status" value="1"/>
</dbReference>
<dbReference type="GO" id="GO:0004674">
    <property type="term" value="F:protein serine/threonine kinase activity"/>
    <property type="evidence" value="ECO:0007669"/>
    <property type="project" value="UniProtKB-EC"/>
</dbReference>
<keyword evidence="6" id="KW-0808">Transferase</keyword>
<accession>A0A7K6ET32</accession>
<feature type="non-terminal residue" evidence="6">
    <location>
        <position position="1"/>
    </location>
</feature>
<evidence type="ECO:0000256" key="1">
    <source>
        <dbReference type="ARBA" id="ARBA00008874"/>
    </source>
</evidence>
<dbReference type="Gene3D" id="3.30.200.20">
    <property type="entry name" value="Phosphorylase Kinase, domain 1"/>
    <property type="match status" value="1"/>
</dbReference>
<dbReference type="GO" id="GO:0005524">
    <property type="term" value="F:ATP binding"/>
    <property type="evidence" value="ECO:0007669"/>
    <property type="project" value="UniProtKB-KW"/>
</dbReference>
<dbReference type="AlphaFoldDB" id="A0A7K6ET32"/>
<dbReference type="Pfam" id="PF00069">
    <property type="entry name" value="Pkinase"/>
    <property type="match status" value="1"/>
</dbReference>
<dbReference type="PANTHER" id="PTHR45832">
    <property type="entry name" value="SERINE/THREONINE-PROTEIN KINASE SAMKA-RELATED-RELATED"/>
    <property type="match status" value="1"/>
</dbReference>
<evidence type="ECO:0000313" key="6">
    <source>
        <dbReference type="EMBL" id="NWV42280.1"/>
    </source>
</evidence>
<dbReference type="Gene3D" id="1.10.510.10">
    <property type="entry name" value="Transferase(Phosphotransferase) domain 1"/>
    <property type="match status" value="1"/>
</dbReference>
<organism evidence="6 7">
    <name type="scientific">Grantiella picta</name>
    <dbReference type="NCBI Taxonomy" id="266360"/>
    <lineage>
        <taxon>Eukaryota</taxon>
        <taxon>Metazoa</taxon>
        <taxon>Chordata</taxon>
        <taxon>Craniata</taxon>
        <taxon>Vertebrata</taxon>
        <taxon>Euteleostomi</taxon>
        <taxon>Archelosauria</taxon>
        <taxon>Archosauria</taxon>
        <taxon>Dinosauria</taxon>
        <taxon>Saurischia</taxon>
        <taxon>Theropoda</taxon>
        <taxon>Coelurosauria</taxon>
        <taxon>Aves</taxon>
        <taxon>Neognathae</taxon>
        <taxon>Neoaves</taxon>
        <taxon>Telluraves</taxon>
        <taxon>Australaves</taxon>
        <taxon>Passeriformes</taxon>
        <taxon>Meliphagoidea</taxon>
        <taxon>Meliphagidae</taxon>
        <taxon>Grantiella</taxon>
    </lineage>
</organism>
<dbReference type="InterPro" id="IPR011009">
    <property type="entry name" value="Kinase-like_dom_sf"/>
</dbReference>
<feature type="domain" description="Protein kinase" evidence="5">
    <location>
        <begin position="1"/>
        <end position="220"/>
    </location>
</feature>
<comment type="similarity">
    <text evidence="1">Belongs to the protein kinase superfamily. STE Ser/Thr protein kinase family. STE20 subfamily.</text>
</comment>
<dbReference type="EC" id="2.7.11.1" evidence="2"/>
<dbReference type="InterPro" id="IPR000719">
    <property type="entry name" value="Prot_kinase_dom"/>
</dbReference>
<name>A0A7K6ET32_9PASS</name>
<evidence type="ECO:0000256" key="3">
    <source>
        <dbReference type="ARBA" id="ARBA00022741"/>
    </source>
</evidence>
<proteinExistence type="inferred from homology"/>
<dbReference type="InterPro" id="IPR051931">
    <property type="entry name" value="PAK3-like"/>
</dbReference>
<gene>
    <name evidence="6" type="primary">Pak3_3</name>
    <name evidence="6" type="ORF">GRAPIC_R01645</name>
</gene>